<dbReference type="InterPro" id="IPR036390">
    <property type="entry name" value="WH_DNA-bd_sf"/>
</dbReference>
<reference evidence="6" key="1">
    <citation type="submission" date="2023-01" db="EMBL/GenBank/DDBJ databases">
        <title>Oxazolidinone resistance genes in florfenicol resistant enterococci from beef cattle and veal calves at slaughter.</title>
        <authorList>
            <person name="Biggel M."/>
        </authorList>
    </citation>
    <scope>NUCLEOTIDE SEQUENCE</scope>
    <source>
        <strain evidence="6">K204-1</strain>
    </source>
</reference>
<dbReference type="GO" id="GO:0003677">
    <property type="term" value="F:DNA binding"/>
    <property type="evidence" value="ECO:0007669"/>
    <property type="project" value="UniProtKB-KW"/>
</dbReference>
<dbReference type="Pfam" id="PF03466">
    <property type="entry name" value="LysR_substrate"/>
    <property type="match status" value="1"/>
</dbReference>
<evidence type="ECO:0000259" key="5">
    <source>
        <dbReference type="PROSITE" id="PS50931"/>
    </source>
</evidence>
<dbReference type="SUPFAM" id="SSF46785">
    <property type="entry name" value="Winged helix' DNA-binding domain"/>
    <property type="match status" value="1"/>
</dbReference>
<dbReference type="AlphaFoldDB" id="A0AAE9XHC0"/>
<dbReference type="Pfam" id="PF00126">
    <property type="entry name" value="HTH_1"/>
    <property type="match status" value="1"/>
</dbReference>
<dbReference type="RefSeq" id="WP_126761479.1">
    <property type="nucleotide sequence ID" value="NZ_CP097053.1"/>
</dbReference>
<dbReference type="GO" id="GO:0003700">
    <property type="term" value="F:DNA-binding transcription factor activity"/>
    <property type="evidence" value="ECO:0007669"/>
    <property type="project" value="InterPro"/>
</dbReference>
<dbReference type="GO" id="GO:0005829">
    <property type="term" value="C:cytosol"/>
    <property type="evidence" value="ECO:0007669"/>
    <property type="project" value="TreeGrafter"/>
</dbReference>
<gene>
    <name evidence="6" type="ORF">PML95_08150</name>
</gene>
<dbReference type="FunFam" id="1.10.10.10:FF:000001">
    <property type="entry name" value="LysR family transcriptional regulator"/>
    <property type="match status" value="1"/>
</dbReference>
<evidence type="ECO:0000256" key="4">
    <source>
        <dbReference type="ARBA" id="ARBA00023163"/>
    </source>
</evidence>
<protein>
    <submittedName>
        <fullName evidence="6">LysR family transcriptional regulator</fullName>
    </submittedName>
</protein>
<keyword evidence="2" id="KW-0805">Transcription regulation</keyword>
<evidence type="ECO:0000313" key="7">
    <source>
        <dbReference type="Proteomes" id="UP001179600"/>
    </source>
</evidence>
<dbReference type="Proteomes" id="UP001179600">
    <property type="component" value="Chromosome"/>
</dbReference>
<name>A0AAE9XHC0_9ENTE</name>
<evidence type="ECO:0000256" key="3">
    <source>
        <dbReference type="ARBA" id="ARBA00023125"/>
    </source>
</evidence>
<dbReference type="SUPFAM" id="SSF53850">
    <property type="entry name" value="Periplasmic binding protein-like II"/>
    <property type="match status" value="1"/>
</dbReference>
<dbReference type="CDD" id="cd05466">
    <property type="entry name" value="PBP2_LTTR_substrate"/>
    <property type="match status" value="1"/>
</dbReference>
<dbReference type="PANTHER" id="PTHR30419:SF28">
    <property type="entry name" value="HTH-TYPE TRANSCRIPTIONAL REGULATOR BSDA"/>
    <property type="match status" value="1"/>
</dbReference>
<feature type="domain" description="HTH lysR-type" evidence="5">
    <location>
        <begin position="1"/>
        <end position="58"/>
    </location>
</feature>
<evidence type="ECO:0000256" key="2">
    <source>
        <dbReference type="ARBA" id="ARBA00023015"/>
    </source>
</evidence>
<dbReference type="InterPro" id="IPR005119">
    <property type="entry name" value="LysR_subst-bd"/>
</dbReference>
<dbReference type="PROSITE" id="PS50931">
    <property type="entry name" value="HTH_LYSR"/>
    <property type="match status" value="1"/>
</dbReference>
<accession>A0AAE9XHC0</accession>
<proteinExistence type="inferred from homology"/>
<dbReference type="InterPro" id="IPR000847">
    <property type="entry name" value="LysR_HTH_N"/>
</dbReference>
<keyword evidence="3" id="KW-0238">DNA-binding</keyword>
<sequence>MRLIQLEYFIKAAQLENITLAANELFISQPALSKQISQLEDELGAPLFIKDGRRIKLSPYGKRFLPYVEESLNQLKSGISEVEQMKFHLQNSIAIHLSVCSMWIPEFIQSFHQHDPSLFFSISQHRQHEPAYDYLITSELNQEDNFIALFEEPLMLAVPKDHPLAAQESISIKDIKQQTVIGLTKHNALRQTLDSYMKQLNVKLDIAYECDDPATLRGLITSHIGITFVPVVSWHELVTDSIILKPLSEGSMTRTVYLCWHNTTKKKPFHDKIVMDVTRFFKEKEAHAHIKLPYTCQ</sequence>
<evidence type="ECO:0000256" key="1">
    <source>
        <dbReference type="ARBA" id="ARBA00009437"/>
    </source>
</evidence>
<dbReference type="Gene3D" id="1.10.10.10">
    <property type="entry name" value="Winged helix-like DNA-binding domain superfamily/Winged helix DNA-binding domain"/>
    <property type="match status" value="1"/>
</dbReference>
<organism evidence="6 7">
    <name type="scientific">Vagococcus lutrae</name>
    <dbReference type="NCBI Taxonomy" id="81947"/>
    <lineage>
        <taxon>Bacteria</taxon>
        <taxon>Bacillati</taxon>
        <taxon>Bacillota</taxon>
        <taxon>Bacilli</taxon>
        <taxon>Lactobacillales</taxon>
        <taxon>Enterococcaceae</taxon>
        <taxon>Vagococcus</taxon>
    </lineage>
</organism>
<dbReference type="EMBL" id="CP116507">
    <property type="protein sequence ID" value="WCG22361.1"/>
    <property type="molecule type" value="Genomic_DNA"/>
</dbReference>
<comment type="similarity">
    <text evidence="1">Belongs to the LysR transcriptional regulatory family.</text>
</comment>
<dbReference type="PRINTS" id="PR00039">
    <property type="entry name" value="HTHLYSR"/>
</dbReference>
<dbReference type="Gene3D" id="3.40.190.10">
    <property type="entry name" value="Periplasmic binding protein-like II"/>
    <property type="match status" value="2"/>
</dbReference>
<dbReference type="InterPro" id="IPR036388">
    <property type="entry name" value="WH-like_DNA-bd_sf"/>
</dbReference>
<evidence type="ECO:0000313" key="6">
    <source>
        <dbReference type="EMBL" id="WCG22361.1"/>
    </source>
</evidence>
<dbReference type="InterPro" id="IPR050950">
    <property type="entry name" value="HTH-type_LysR_regulators"/>
</dbReference>
<keyword evidence="4" id="KW-0804">Transcription</keyword>
<dbReference type="PANTHER" id="PTHR30419">
    <property type="entry name" value="HTH-TYPE TRANSCRIPTIONAL REGULATOR YBHD"/>
    <property type="match status" value="1"/>
</dbReference>